<organism evidence="7">
    <name type="scientific">marine sediment metagenome</name>
    <dbReference type="NCBI Taxonomy" id="412755"/>
    <lineage>
        <taxon>unclassified sequences</taxon>
        <taxon>metagenomes</taxon>
        <taxon>ecological metagenomes</taxon>
    </lineage>
</organism>
<evidence type="ECO:0000256" key="3">
    <source>
        <dbReference type="ARBA" id="ARBA00022723"/>
    </source>
</evidence>
<dbReference type="AlphaFoldDB" id="X0RUQ6"/>
<protein>
    <recommendedName>
        <fullName evidence="6">Survival protein SurE-like phosphatase/nucleotidase domain-containing protein</fullName>
    </recommendedName>
</protein>
<dbReference type="Gene3D" id="3.40.1210.10">
    <property type="entry name" value="Survival protein SurE-like phosphatase/nucleotidase"/>
    <property type="match status" value="1"/>
</dbReference>
<comment type="caution">
    <text evidence="7">The sequence shown here is derived from an EMBL/GenBank/DDBJ whole genome shotgun (WGS) entry which is preliminary data.</text>
</comment>
<proteinExistence type="inferred from homology"/>
<dbReference type="GO" id="GO:0046872">
    <property type="term" value="F:metal ion binding"/>
    <property type="evidence" value="ECO:0007669"/>
    <property type="project" value="UniProtKB-KW"/>
</dbReference>
<dbReference type="GO" id="GO:0004309">
    <property type="term" value="F:exopolyphosphatase activity"/>
    <property type="evidence" value="ECO:0007669"/>
    <property type="project" value="TreeGrafter"/>
</dbReference>
<dbReference type="GO" id="GO:0008254">
    <property type="term" value="F:3'-nucleotidase activity"/>
    <property type="evidence" value="ECO:0007669"/>
    <property type="project" value="TreeGrafter"/>
</dbReference>
<dbReference type="InterPro" id="IPR002828">
    <property type="entry name" value="SurE-like_Pase/nucleotidase"/>
</dbReference>
<evidence type="ECO:0000256" key="1">
    <source>
        <dbReference type="ARBA" id="ARBA00011062"/>
    </source>
</evidence>
<keyword evidence="3" id="KW-0479">Metal-binding</keyword>
<name>X0RUQ6_9ZZZZ</name>
<dbReference type="HAMAP" id="MF_00060">
    <property type="entry name" value="SurE"/>
    <property type="match status" value="1"/>
</dbReference>
<evidence type="ECO:0000259" key="6">
    <source>
        <dbReference type="Pfam" id="PF01975"/>
    </source>
</evidence>
<keyword evidence="5" id="KW-0378">Hydrolase</keyword>
<dbReference type="EMBL" id="BARS01007567">
    <property type="protein sequence ID" value="GAF67462.1"/>
    <property type="molecule type" value="Genomic_DNA"/>
</dbReference>
<feature type="domain" description="Survival protein SurE-like phosphatase/nucleotidase" evidence="6">
    <location>
        <begin position="3"/>
        <end position="186"/>
    </location>
</feature>
<dbReference type="PANTHER" id="PTHR30457">
    <property type="entry name" value="5'-NUCLEOTIDASE SURE"/>
    <property type="match status" value="1"/>
</dbReference>
<evidence type="ECO:0000256" key="2">
    <source>
        <dbReference type="ARBA" id="ARBA00022490"/>
    </source>
</evidence>
<keyword evidence="2" id="KW-0963">Cytoplasm</keyword>
<dbReference type="NCBIfam" id="NF001490">
    <property type="entry name" value="PRK00346.1-4"/>
    <property type="match status" value="1"/>
</dbReference>
<dbReference type="GO" id="GO:0000166">
    <property type="term" value="F:nucleotide binding"/>
    <property type="evidence" value="ECO:0007669"/>
    <property type="project" value="UniProtKB-KW"/>
</dbReference>
<dbReference type="SUPFAM" id="SSF64167">
    <property type="entry name" value="SurE-like"/>
    <property type="match status" value="1"/>
</dbReference>
<comment type="similarity">
    <text evidence="1">Belongs to the SurE nucleotidase family.</text>
</comment>
<evidence type="ECO:0000256" key="5">
    <source>
        <dbReference type="ARBA" id="ARBA00022801"/>
    </source>
</evidence>
<sequence>MKILVTNDDGIFADGLWILVKELSKIARVVVVAPDREQSVIGTAVSLRRPLRVHSVEPIVPEVETYSVEGTPADSVILALGKLAKDSVDLVVSGINQGPNLGDDVFISGTVSAALQGYRHGLPALAFSVYTVDNHSLGAAAKLAALLAKMIDSNALPTNILLNVNLPALPLAKIRGAKVTQPASQSHSFTVEEEYDGNEVRYRLVYRRVNKDMNRKTDVWAIEQGNISITPLHIHLLNKPAPVITDSLFSDLLHELQQY</sequence>
<dbReference type="Pfam" id="PF01975">
    <property type="entry name" value="SurE"/>
    <property type="match status" value="1"/>
</dbReference>
<evidence type="ECO:0000256" key="4">
    <source>
        <dbReference type="ARBA" id="ARBA00022741"/>
    </source>
</evidence>
<accession>X0RUQ6</accession>
<keyword evidence="4" id="KW-0547">Nucleotide-binding</keyword>
<evidence type="ECO:0000313" key="7">
    <source>
        <dbReference type="EMBL" id="GAF67462.1"/>
    </source>
</evidence>
<dbReference type="PANTHER" id="PTHR30457:SF12">
    <property type="entry name" value="5'_3'-NUCLEOTIDASE SURE"/>
    <property type="match status" value="1"/>
</dbReference>
<gene>
    <name evidence="7" type="ORF">S01H1_14535</name>
</gene>
<reference evidence="7" key="1">
    <citation type="journal article" date="2014" name="Front. Microbiol.">
        <title>High frequency of phylogenetically diverse reductive dehalogenase-homologous genes in deep subseafloor sedimentary metagenomes.</title>
        <authorList>
            <person name="Kawai M."/>
            <person name="Futagami T."/>
            <person name="Toyoda A."/>
            <person name="Takaki Y."/>
            <person name="Nishi S."/>
            <person name="Hori S."/>
            <person name="Arai W."/>
            <person name="Tsubouchi T."/>
            <person name="Morono Y."/>
            <person name="Uchiyama I."/>
            <person name="Ito T."/>
            <person name="Fujiyama A."/>
            <person name="Inagaki F."/>
            <person name="Takami H."/>
        </authorList>
    </citation>
    <scope>NUCLEOTIDE SEQUENCE</scope>
    <source>
        <strain evidence="7">Expedition CK06-06</strain>
    </source>
</reference>
<dbReference type="InterPro" id="IPR030048">
    <property type="entry name" value="SurE"/>
</dbReference>
<dbReference type="NCBIfam" id="TIGR00087">
    <property type="entry name" value="surE"/>
    <property type="match status" value="1"/>
</dbReference>
<dbReference type="InterPro" id="IPR036523">
    <property type="entry name" value="SurE-like_sf"/>
</dbReference>
<dbReference type="GO" id="GO:0008253">
    <property type="term" value="F:5'-nucleotidase activity"/>
    <property type="evidence" value="ECO:0007669"/>
    <property type="project" value="TreeGrafter"/>
</dbReference>